<feature type="region of interest" description="Disordered" evidence="1">
    <location>
        <begin position="52"/>
        <end position="73"/>
    </location>
</feature>
<protein>
    <submittedName>
        <fullName evidence="2">Uncharacterized protein</fullName>
    </submittedName>
</protein>
<organism evidence="2 3">
    <name type="scientific">Oryza meyeriana var. granulata</name>
    <dbReference type="NCBI Taxonomy" id="110450"/>
    <lineage>
        <taxon>Eukaryota</taxon>
        <taxon>Viridiplantae</taxon>
        <taxon>Streptophyta</taxon>
        <taxon>Embryophyta</taxon>
        <taxon>Tracheophyta</taxon>
        <taxon>Spermatophyta</taxon>
        <taxon>Magnoliopsida</taxon>
        <taxon>Liliopsida</taxon>
        <taxon>Poales</taxon>
        <taxon>Poaceae</taxon>
        <taxon>BOP clade</taxon>
        <taxon>Oryzoideae</taxon>
        <taxon>Oryzeae</taxon>
        <taxon>Oryzinae</taxon>
        <taxon>Oryza</taxon>
        <taxon>Oryza meyeriana</taxon>
    </lineage>
</organism>
<keyword evidence="3" id="KW-1185">Reference proteome</keyword>
<name>A0A6G1FA70_9ORYZ</name>
<accession>A0A6G1FA70</accession>
<evidence type="ECO:0000313" key="3">
    <source>
        <dbReference type="Proteomes" id="UP000479710"/>
    </source>
</evidence>
<gene>
    <name evidence="2" type="ORF">E2562_019201</name>
</gene>
<dbReference type="AlphaFoldDB" id="A0A6G1FA70"/>
<comment type="caution">
    <text evidence="2">The sequence shown here is derived from an EMBL/GenBank/DDBJ whole genome shotgun (WGS) entry which is preliminary data.</text>
</comment>
<sequence length="106" mass="10996">MELDLSPKQQALPLTDVVVAIYRAAEAVAALSAPSFSSQATAMVAALRNTHAADGRGGGGGPSGVRPAAVEATQARRRAPLSLSYKDKCVHAFWLDPSSKDGTPQH</sequence>
<dbReference type="EMBL" id="SPHZ02000001">
    <property type="protein sequence ID" value="KAF0933723.1"/>
    <property type="molecule type" value="Genomic_DNA"/>
</dbReference>
<dbReference type="Proteomes" id="UP000479710">
    <property type="component" value="Unassembled WGS sequence"/>
</dbReference>
<evidence type="ECO:0000313" key="2">
    <source>
        <dbReference type="EMBL" id="KAF0933723.1"/>
    </source>
</evidence>
<reference evidence="2 3" key="1">
    <citation type="submission" date="2019-11" db="EMBL/GenBank/DDBJ databases">
        <title>Whole genome sequence of Oryza granulata.</title>
        <authorList>
            <person name="Li W."/>
        </authorList>
    </citation>
    <scope>NUCLEOTIDE SEQUENCE [LARGE SCALE GENOMIC DNA]</scope>
    <source>
        <strain evidence="3">cv. Menghai</strain>
        <tissue evidence="2">Leaf</tissue>
    </source>
</reference>
<proteinExistence type="predicted"/>
<evidence type="ECO:0000256" key="1">
    <source>
        <dbReference type="SAM" id="MobiDB-lite"/>
    </source>
</evidence>